<keyword evidence="2" id="KW-1185">Reference proteome</keyword>
<accession>A0A922I362</accession>
<reference evidence="1" key="1">
    <citation type="submission" date="2013-05" db="EMBL/GenBank/DDBJ databases">
        <authorList>
            <person name="Yim A.K.Y."/>
            <person name="Chan T.F."/>
            <person name="Ji K.M."/>
            <person name="Liu X.Y."/>
            <person name="Zhou J.W."/>
            <person name="Li R.Q."/>
            <person name="Yang K.Y."/>
            <person name="Li J."/>
            <person name="Li M."/>
            <person name="Law P.T.W."/>
            <person name="Wu Y.L."/>
            <person name="Cai Z.L."/>
            <person name="Qin H."/>
            <person name="Bao Y."/>
            <person name="Leung R.K.K."/>
            <person name="Ng P.K.S."/>
            <person name="Zou J."/>
            <person name="Zhong X.J."/>
            <person name="Ran P.X."/>
            <person name="Zhong N.S."/>
            <person name="Liu Z.G."/>
            <person name="Tsui S.K.W."/>
        </authorList>
    </citation>
    <scope>NUCLEOTIDE SEQUENCE</scope>
    <source>
        <strain evidence="1">Derf</strain>
        <tissue evidence="1">Whole organism</tissue>
    </source>
</reference>
<dbReference type="EMBL" id="ASGP02000003">
    <property type="protein sequence ID" value="KAH9518220.1"/>
    <property type="molecule type" value="Genomic_DNA"/>
</dbReference>
<name>A0A922I362_DERFA</name>
<proteinExistence type="predicted"/>
<evidence type="ECO:0000313" key="2">
    <source>
        <dbReference type="Proteomes" id="UP000790347"/>
    </source>
</evidence>
<dbReference type="Proteomes" id="UP000790347">
    <property type="component" value="Unassembled WGS sequence"/>
</dbReference>
<reference evidence="1" key="2">
    <citation type="journal article" date="2022" name="Res Sq">
        <title>Comparative Genomics Reveals Insights into the Divergent Evolution of Astigmatic Mites and Household Pest Adaptations.</title>
        <authorList>
            <person name="Xiong Q."/>
            <person name="Wan A.T.-Y."/>
            <person name="Liu X.-Y."/>
            <person name="Fung C.S.-H."/>
            <person name="Xiao X."/>
            <person name="Malainual N."/>
            <person name="Hou J."/>
            <person name="Wang L."/>
            <person name="Wang M."/>
            <person name="Yang K."/>
            <person name="Cui Y."/>
            <person name="Leung E."/>
            <person name="Nong W."/>
            <person name="Shin S.-K."/>
            <person name="Au S."/>
            <person name="Jeong K.Y."/>
            <person name="Chew F.T."/>
            <person name="Hui J."/>
            <person name="Leung T.F."/>
            <person name="Tungtrongchitr A."/>
            <person name="Zhong N."/>
            <person name="Liu Z."/>
            <person name="Tsui S."/>
        </authorList>
    </citation>
    <scope>NUCLEOTIDE SEQUENCE</scope>
    <source>
        <strain evidence="1">Derf</strain>
        <tissue evidence="1">Whole organism</tissue>
    </source>
</reference>
<organism evidence="1 2">
    <name type="scientific">Dermatophagoides farinae</name>
    <name type="common">American house dust mite</name>
    <dbReference type="NCBI Taxonomy" id="6954"/>
    <lineage>
        <taxon>Eukaryota</taxon>
        <taxon>Metazoa</taxon>
        <taxon>Ecdysozoa</taxon>
        <taxon>Arthropoda</taxon>
        <taxon>Chelicerata</taxon>
        <taxon>Arachnida</taxon>
        <taxon>Acari</taxon>
        <taxon>Acariformes</taxon>
        <taxon>Sarcoptiformes</taxon>
        <taxon>Astigmata</taxon>
        <taxon>Psoroptidia</taxon>
        <taxon>Analgoidea</taxon>
        <taxon>Pyroglyphidae</taxon>
        <taxon>Dermatophagoidinae</taxon>
        <taxon>Dermatophagoides</taxon>
    </lineage>
</organism>
<protein>
    <submittedName>
        <fullName evidence="1">Uncharacterized protein</fullName>
    </submittedName>
</protein>
<comment type="caution">
    <text evidence="1">The sequence shown here is derived from an EMBL/GenBank/DDBJ whole genome shotgun (WGS) entry which is preliminary data.</text>
</comment>
<dbReference type="AlphaFoldDB" id="A0A922I362"/>
<sequence>MHVCVSSLSTFSHNIIHYNHNDYTSHHRLYLWQEFFFTLAGTILPFETSQVFPYGR</sequence>
<gene>
    <name evidence="1" type="ORF">DERF_008811</name>
</gene>
<evidence type="ECO:0000313" key="1">
    <source>
        <dbReference type="EMBL" id="KAH9518220.1"/>
    </source>
</evidence>